<feature type="non-terminal residue" evidence="1">
    <location>
        <position position="61"/>
    </location>
</feature>
<keyword evidence="2" id="KW-1185">Reference proteome</keyword>
<comment type="caution">
    <text evidence="1">The sequence shown here is derived from an EMBL/GenBank/DDBJ whole genome shotgun (WGS) entry which is preliminary data.</text>
</comment>
<organism evidence="1 2">
    <name type="scientific">Trifolium medium</name>
    <dbReference type="NCBI Taxonomy" id="97028"/>
    <lineage>
        <taxon>Eukaryota</taxon>
        <taxon>Viridiplantae</taxon>
        <taxon>Streptophyta</taxon>
        <taxon>Embryophyta</taxon>
        <taxon>Tracheophyta</taxon>
        <taxon>Spermatophyta</taxon>
        <taxon>Magnoliopsida</taxon>
        <taxon>eudicotyledons</taxon>
        <taxon>Gunneridae</taxon>
        <taxon>Pentapetalae</taxon>
        <taxon>rosids</taxon>
        <taxon>fabids</taxon>
        <taxon>Fabales</taxon>
        <taxon>Fabaceae</taxon>
        <taxon>Papilionoideae</taxon>
        <taxon>50 kb inversion clade</taxon>
        <taxon>NPAAA clade</taxon>
        <taxon>Hologalegina</taxon>
        <taxon>IRL clade</taxon>
        <taxon>Trifolieae</taxon>
        <taxon>Trifolium</taxon>
    </lineage>
</organism>
<accession>A0A392UFY5</accession>
<dbReference type="Proteomes" id="UP000265520">
    <property type="component" value="Unassembled WGS sequence"/>
</dbReference>
<evidence type="ECO:0000313" key="1">
    <source>
        <dbReference type="EMBL" id="MCI71604.1"/>
    </source>
</evidence>
<reference evidence="1 2" key="1">
    <citation type="journal article" date="2018" name="Front. Plant Sci.">
        <title>Red Clover (Trifolium pratense) and Zigzag Clover (T. medium) - A Picture of Genomic Similarities and Differences.</title>
        <authorList>
            <person name="Dluhosova J."/>
            <person name="Istvanek J."/>
            <person name="Nedelnik J."/>
            <person name="Repkova J."/>
        </authorList>
    </citation>
    <scope>NUCLEOTIDE SEQUENCE [LARGE SCALE GENOMIC DNA]</scope>
    <source>
        <strain evidence="2">cv. 10/8</strain>
        <tissue evidence="1">Leaf</tissue>
    </source>
</reference>
<proteinExistence type="predicted"/>
<dbReference type="EMBL" id="LXQA010799608">
    <property type="protein sequence ID" value="MCI71604.1"/>
    <property type="molecule type" value="Genomic_DNA"/>
</dbReference>
<evidence type="ECO:0000313" key="2">
    <source>
        <dbReference type="Proteomes" id="UP000265520"/>
    </source>
</evidence>
<sequence>MVIHYTNGAVIQAGTPPILERLFPSSVPKFNTNIPCPRCGDCDRTRTHGVIKSCLDCFLSG</sequence>
<name>A0A392UFY5_9FABA</name>
<protein>
    <submittedName>
        <fullName evidence="1">Uncharacterized protein</fullName>
    </submittedName>
</protein>
<dbReference type="AlphaFoldDB" id="A0A392UFY5"/>